<dbReference type="CDD" id="cd04733">
    <property type="entry name" value="OYE_like_2_FMN"/>
    <property type="match status" value="1"/>
</dbReference>
<evidence type="ECO:0000256" key="4">
    <source>
        <dbReference type="ARBA" id="ARBA00023002"/>
    </source>
</evidence>
<dbReference type="EMBL" id="JABCIY010000058">
    <property type="protein sequence ID" value="KAF7194589.1"/>
    <property type="molecule type" value="Genomic_DNA"/>
</dbReference>
<comment type="caution">
    <text evidence="6">The sequence shown here is derived from an EMBL/GenBank/DDBJ whole genome shotgun (WGS) entry which is preliminary data.</text>
</comment>
<keyword evidence="4" id="KW-0560">Oxidoreductase</keyword>
<evidence type="ECO:0000256" key="3">
    <source>
        <dbReference type="ARBA" id="ARBA00022643"/>
    </source>
</evidence>
<dbReference type="Proteomes" id="UP000660729">
    <property type="component" value="Unassembled WGS sequence"/>
</dbReference>
<dbReference type="InterPro" id="IPR013785">
    <property type="entry name" value="Aldolase_TIM"/>
</dbReference>
<dbReference type="OrthoDB" id="1663137at2759"/>
<keyword evidence="3" id="KW-0288">FMN</keyword>
<proteinExistence type="inferred from homology"/>
<evidence type="ECO:0000256" key="1">
    <source>
        <dbReference type="ARBA" id="ARBA00005979"/>
    </source>
</evidence>
<dbReference type="GO" id="GO:0016491">
    <property type="term" value="F:oxidoreductase activity"/>
    <property type="evidence" value="ECO:0007669"/>
    <property type="project" value="UniProtKB-KW"/>
</dbReference>
<evidence type="ECO:0000313" key="6">
    <source>
        <dbReference type="EMBL" id="KAF7194589.1"/>
    </source>
</evidence>
<evidence type="ECO:0000313" key="7">
    <source>
        <dbReference type="Proteomes" id="UP000660729"/>
    </source>
</evidence>
<dbReference type="GO" id="GO:0010181">
    <property type="term" value="F:FMN binding"/>
    <property type="evidence" value="ECO:0007669"/>
    <property type="project" value="InterPro"/>
</dbReference>
<keyword evidence="7" id="KW-1185">Reference proteome</keyword>
<feature type="domain" description="NADH:flavin oxidoreductase/NADH oxidase N-terminal" evidence="5">
    <location>
        <begin position="117"/>
        <end position="377"/>
    </location>
</feature>
<dbReference type="SUPFAM" id="SSF51395">
    <property type="entry name" value="FMN-linked oxidoreductases"/>
    <property type="match status" value="1"/>
</dbReference>
<dbReference type="Pfam" id="PF00724">
    <property type="entry name" value="Oxidored_FMN"/>
    <property type="match status" value="1"/>
</dbReference>
<sequence length="446" mass="49505">MSKRYSSAQDVSPKPLGEPIYFPFSKRTAPNRFMKSALSENLSSWDPENRALCGVPGAELVHLYERWAEGGSGMIITGNVMVDDDHRENKCNLGVPPRIAIPGKDKAADQIIDASPERFAMFQRIAKAAKSMGALALAQTNHPGRQTPKDIHEHPVSASDVVLVRHEHALHEFAKPHAASIEEIKEIVDAFVHTAAYLEAAGFDGVQLHGAHGYLIAQFLSSTTNKRDDQYGGTLENRSRIIVDIARGTREQCSSAFVLGIKMNSVEFQEYGLQAEEAKIICQILEREKFDFVELSGGTYEELGWLHKRESTKAREGYFMEWADLIVPQLSQTRSYVTGGFKSAPAMVQALKTIDGVGFGRPICQEPNLAKDILDGRISSVIQSVIPDDQYLLTTLVAGTHLRQLAEGREPFDMSRQEQVDKFMAAVTVFMERLKAGEVLSWPDMQ</sequence>
<dbReference type="PANTHER" id="PTHR43656">
    <property type="entry name" value="BINDING OXIDOREDUCTASE, PUTATIVE (AFU_ORTHOLOGUE AFUA_2G08260)-RELATED"/>
    <property type="match status" value="1"/>
</dbReference>
<dbReference type="AlphaFoldDB" id="A0A8H6RND0"/>
<evidence type="ECO:0000256" key="2">
    <source>
        <dbReference type="ARBA" id="ARBA00022630"/>
    </source>
</evidence>
<dbReference type="Gene3D" id="3.20.20.70">
    <property type="entry name" value="Aldolase class I"/>
    <property type="match status" value="1"/>
</dbReference>
<evidence type="ECO:0000259" key="5">
    <source>
        <dbReference type="Pfam" id="PF00724"/>
    </source>
</evidence>
<dbReference type="PANTHER" id="PTHR43656:SF5">
    <property type="entry name" value="NADH:FLAVIN OXIDOREDUCTASE_NADH OXIDASE N-TERMINAL DOMAIN-CONTAINING PROTEIN"/>
    <property type="match status" value="1"/>
</dbReference>
<gene>
    <name evidence="6" type="ORF">HII31_04095</name>
</gene>
<keyword evidence="2" id="KW-0285">Flavoprotein</keyword>
<name>A0A8H6RND0_9PEZI</name>
<dbReference type="InterPro" id="IPR051799">
    <property type="entry name" value="NADH_flavin_oxidoreductase"/>
</dbReference>
<organism evidence="6 7">
    <name type="scientific">Pseudocercospora fuligena</name>
    <dbReference type="NCBI Taxonomy" id="685502"/>
    <lineage>
        <taxon>Eukaryota</taxon>
        <taxon>Fungi</taxon>
        <taxon>Dikarya</taxon>
        <taxon>Ascomycota</taxon>
        <taxon>Pezizomycotina</taxon>
        <taxon>Dothideomycetes</taxon>
        <taxon>Dothideomycetidae</taxon>
        <taxon>Mycosphaerellales</taxon>
        <taxon>Mycosphaerellaceae</taxon>
        <taxon>Pseudocercospora</taxon>
    </lineage>
</organism>
<dbReference type="InterPro" id="IPR001155">
    <property type="entry name" value="OxRdtase_FMN_N"/>
</dbReference>
<reference evidence="6" key="1">
    <citation type="submission" date="2020-04" db="EMBL/GenBank/DDBJ databases">
        <title>Draft genome resource of the tomato pathogen Pseudocercospora fuligena.</title>
        <authorList>
            <person name="Zaccaron A."/>
        </authorList>
    </citation>
    <scope>NUCLEOTIDE SEQUENCE</scope>
    <source>
        <strain evidence="6">PF001</strain>
    </source>
</reference>
<accession>A0A8H6RND0</accession>
<protein>
    <submittedName>
        <fullName evidence="6">NADH-dependent flavin oxidoreductase nadA</fullName>
    </submittedName>
</protein>
<comment type="similarity">
    <text evidence="1">Belongs to the NADH:flavin oxidoreductase/NADH oxidase family.</text>
</comment>